<name>D0MZ01_PHYIT</name>
<dbReference type="PANTHER" id="PTHR23035">
    <property type="entry name" value="CILIA- AND FLAGELLA-ASSOCIATED PROTEIN 97-RELATED"/>
    <property type="match status" value="1"/>
</dbReference>
<dbReference type="EMBL" id="DS028121">
    <property type="protein sequence ID" value="EEY66399.1"/>
    <property type="molecule type" value="Genomic_DNA"/>
</dbReference>
<comment type="similarity">
    <text evidence="1">Belongs to the CFAP97 family.</text>
</comment>
<proteinExistence type="inferred from homology"/>
<gene>
    <name evidence="3" type="ORF">PITG_03968</name>
</gene>
<dbReference type="OMA" id="HERQMEI"/>
<evidence type="ECO:0000313" key="3">
    <source>
        <dbReference type="EMBL" id="EEY66399.1"/>
    </source>
</evidence>
<keyword evidence="4" id="KW-1185">Reference proteome</keyword>
<accession>D0MZ01</accession>
<dbReference type="InterPro" id="IPR038791">
    <property type="entry name" value="Cfap97/Hemingway"/>
</dbReference>
<dbReference type="HOGENOM" id="CLU_1104578_0_0_1"/>
<reference evidence="4" key="1">
    <citation type="journal article" date="2009" name="Nature">
        <title>Genome sequence and analysis of the Irish potato famine pathogen Phytophthora infestans.</title>
        <authorList>
            <consortium name="The Broad Institute Genome Sequencing Platform"/>
            <person name="Haas B.J."/>
            <person name="Kamoun S."/>
            <person name="Zody M.C."/>
            <person name="Jiang R.H."/>
            <person name="Handsaker R.E."/>
            <person name="Cano L.M."/>
            <person name="Grabherr M."/>
            <person name="Kodira C.D."/>
            <person name="Raffaele S."/>
            <person name="Torto-Alalibo T."/>
            <person name="Bozkurt T.O."/>
            <person name="Ah-Fong A.M."/>
            <person name="Alvarado L."/>
            <person name="Anderson V.L."/>
            <person name="Armstrong M.R."/>
            <person name="Avrova A."/>
            <person name="Baxter L."/>
            <person name="Beynon J."/>
            <person name="Boevink P.C."/>
            <person name="Bollmann S.R."/>
            <person name="Bos J.I."/>
            <person name="Bulone V."/>
            <person name="Cai G."/>
            <person name="Cakir C."/>
            <person name="Carrington J.C."/>
            <person name="Chawner M."/>
            <person name="Conti L."/>
            <person name="Costanzo S."/>
            <person name="Ewan R."/>
            <person name="Fahlgren N."/>
            <person name="Fischbach M.A."/>
            <person name="Fugelstad J."/>
            <person name="Gilroy E.M."/>
            <person name="Gnerre S."/>
            <person name="Green P.J."/>
            <person name="Grenville-Briggs L.J."/>
            <person name="Griffith J."/>
            <person name="Grunwald N.J."/>
            <person name="Horn K."/>
            <person name="Horner N.R."/>
            <person name="Hu C.H."/>
            <person name="Huitema E."/>
            <person name="Jeong D.H."/>
            <person name="Jones A.M."/>
            <person name="Jones J.D."/>
            <person name="Jones R.W."/>
            <person name="Karlsson E.K."/>
            <person name="Kunjeti S.G."/>
            <person name="Lamour K."/>
            <person name="Liu Z."/>
            <person name="Ma L."/>
            <person name="Maclean D."/>
            <person name="Chibucos M.C."/>
            <person name="McDonald H."/>
            <person name="McWalters J."/>
            <person name="Meijer H.J."/>
            <person name="Morgan W."/>
            <person name="Morris P.F."/>
            <person name="Munro C.A."/>
            <person name="O'Neill K."/>
            <person name="Ospina-Giraldo M."/>
            <person name="Pinzon A."/>
            <person name="Pritchard L."/>
            <person name="Ramsahoye B."/>
            <person name="Ren Q."/>
            <person name="Restrepo S."/>
            <person name="Roy S."/>
            <person name="Sadanandom A."/>
            <person name="Savidor A."/>
            <person name="Schornack S."/>
            <person name="Schwartz D.C."/>
            <person name="Schumann U.D."/>
            <person name="Schwessinger B."/>
            <person name="Seyer L."/>
            <person name="Sharpe T."/>
            <person name="Silvar C."/>
            <person name="Song J."/>
            <person name="Studholme D.J."/>
            <person name="Sykes S."/>
            <person name="Thines M."/>
            <person name="van de Vondervoort P.J."/>
            <person name="Phuntumart V."/>
            <person name="Wawra S."/>
            <person name="Weide R."/>
            <person name="Win J."/>
            <person name="Young C."/>
            <person name="Zhou S."/>
            <person name="Fry W."/>
            <person name="Meyers B.C."/>
            <person name="van West P."/>
            <person name="Ristaino J."/>
            <person name="Govers F."/>
            <person name="Birch P.R."/>
            <person name="Whisson S.C."/>
            <person name="Judelson H.S."/>
            <person name="Nusbaum C."/>
        </authorList>
    </citation>
    <scope>NUCLEOTIDE SEQUENCE [LARGE SCALE GENOMIC DNA]</scope>
    <source>
        <strain evidence="4">T30-4</strain>
    </source>
</reference>
<dbReference type="KEGG" id="pif:PITG_03968"/>
<evidence type="ECO:0000256" key="1">
    <source>
        <dbReference type="ARBA" id="ARBA00008315"/>
    </source>
</evidence>
<dbReference type="AlphaFoldDB" id="D0MZ01"/>
<dbReference type="GeneID" id="9467903"/>
<protein>
    <submittedName>
        <fullName evidence="3">Uncharacterized protein</fullName>
    </submittedName>
</protein>
<dbReference type="RefSeq" id="XP_002906998.1">
    <property type="nucleotide sequence ID" value="XM_002906952.1"/>
</dbReference>
<evidence type="ECO:0000313" key="4">
    <source>
        <dbReference type="Proteomes" id="UP000006643"/>
    </source>
</evidence>
<dbReference type="InterPro" id="IPR029488">
    <property type="entry name" value="Hmw/CFAP97"/>
</dbReference>
<dbReference type="Pfam" id="PF13879">
    <property type="entry name" value="Hmw_CFAP97"/>
    <property type="match status" value="1"/>
</dbReference>
<sequence length="225" mass="26621">MTKPRRSLAYSAEYEFGDDNILTVAYFEENRVRNQRRIKHAHSVIDTEAGIRTVNNAKKLQQEQDREIEIAQHNQLLLDRLERIHKKLPKQFDVSHHTQEHLGIQSPSNYSQWQREQKRIAKENEKMRRRIEQTKSMFNTKQLTADADKYLYYSEKLSKIDRRMHLKEKWKQLSIPLESRRDANELPRLRAKSESKYAAPAEIFPTVTNTSKLVQAADLLPRLGL</sequence>
<dbReference type="OrthoDB" id="71605at2759"/>
<dbReference type="InParanoid" id="D0MZ01"/>
<dbReference type="PANTHER" id="PTHR23035:SF2">
    <property type="entry name" value="KIAA1430 HOMOLOGUE"/>
    <property type="match status" value="1"/>
</dbReference>
<keyword evidence="2" id="KW-0175">Coiled coil</keyword>
<organism evidence="3 4">
    <name type="scientific">Phytophthora infestans (strain T30-4)</name>
    <name type="common">Potato late blight agent</name>
    <dbReference type="NCBI Taxonomy" id="403677"/>
    <lineage>
        <taxon>Eukaryota</taxon>
        <taxon>Sar</taxon>
        <taxon>Stramenopiles</taxon>
        <taxon>Oomycota</taxon>
        <taxon>Peronosporomycetes</taxon>
        <taxon>Peronosporales</taxon>
        <taxon>Peronosporaceae</taxon>
        <taxon>Phytophthora</taxon>
    </lineage>
</organism>
<feature type="coiled-coil region" evidence="2">
    <location>
        <begin position="110"/>
        <end position="137"/>
    </location>
</feature>
<evidence type="ECO:0000256" key="2">
    <source>
        <dbReference type="SAM" id="Coils"/>
    </source>
</evidence>
<dbReference type="VEuPathDB" id="FungiDB:PITG_03968"/>
<dbReference type="Proteomes" id="UP000006643">
    <property type="component" value="Unassembled WGS sequence"/>
</dbReference>
<dbReference type="eggNOG" id="ENOG502SQHW">
    <property type="taxonomic scope" value="Eukaryota"/>
</dbReference>